<evidence type="ECO:0000259" key="3">
    <source>
        <dbReference type="PROSITE" id="PS51186"/>
    </source>
</evidence>
<dbReference type="SUPFAM" id="SSF55729">
    <property type="entry name" value="Acyl-CoA N-acyltransferases (Nat)"/>
    <property type="match status" value="1"/>
</dbReference>
<evidence type="ECO:0000256" key="1">
    <source>
        <dbReference type="ARBA" id="ARBA00022679"/>
    </source>
</evidence>
<dbReference type="InterPro" id="IPR016181">
    <property type="entry name" value="Acyl_CoA_acyltransferase"/>
</dbReference>
<dbReference type="PANTHER" id="PTHR42919">
    <property type="entry name" value="N-ALPHA-ACETYLTRANSFERASE"/>
    <property type="match status" value="1"/>
</dbReference>
<evidence type="ECO:0000256" key="2">
    <source>
        <dbReference type="ARBA" id="ARBA00023315"/>
    </source>
</evidence>
<dbReference type="Pfam" id="PF00583">
    <property type="entry name" value="Acetyltransf_1"/>
    <property type="match status" value="1"/>
</dbReference>
<evidence type="ECO:0000313" key="4">
    <source>
        <dbReference type="EMBL" id="MBW6409547.1"/>
    </source>
</evidence>
<accession>A0ABS7ALL1</accession>
<gene>
    <name evidence="4" type="ORF">KYD98_05540</name>
</gene>
<reference evidence="4 5" key="1">
    <citation type="submission" date="2021-07" db="EMBL/GenBank/DDBJ databases">
        <title>Clostridium weizhouense sp. nov., an anaerobic bacterium isolated from activated sludge of Petroleum wastewater.</title>
        <authorList>
            <person name="Li Q."/>
        </authorList>
    </citation>
    <scope>NUCLEOTIDE SEQUENCE [LARGE SCALE GENOMIC DNA]</scope>
    <source>
        <strain evidence="4 5">YB-6</strain>
    </source>
</reference>
<comment type="caution">
    <text evidence="4">The sequence shown here is derived from an EMBL/GenBank/DDBJ whole genome shotgun (WGS) entry which is preliminary data.</text>
</comment>
<protein>
    <submittedName>
        <fullName evidence="4">GNAT family N-acetyltransferase</fullName>
    </submittedName>
</protein>
<dbReference type="Gene3D" id="3.40.630.30">
    <property type="match status" value="1"/>
</dbReference>
<dbReference type="RefSeq" id="WP_219778602.1">
    <property type="nucleotide sequence ID" value="NZ_JAHXPT010000003.1"/>
</dbReference>
<dbReference type="InterPro" id="IPR000182">
    <property type="entry name" value="GNAT_dom"/>
</dbReference>
<proteinExistence type="predicted"/>
<dbReference type="InterPro" id="IPR051556">
    <property type="entry name" value="N-term/lysine_N-AcTrnsfr"/>
</dbReference>
<keyword evidence="2" id="KW-0012">Acyltransferase</keyword>
<dbReference type="Proteomes" id="UP001519921">
    <property type="component" value="Unassembled WGS sequence"/>
</dbReference>
<evidence type="ECO:0000313" key="5">
    <source>
        <dbReference type="Proteomes" id="UP001519921"/>
    </source>
</evidence>
<name>A0ABS7ALL1_9CLOT</name>
<dbReference type="CDD" id="cd04301">
    <property type="entry name" value="NAT_SF"/>
    <property type="match status" value="1"/>
</dbReference>
<dbReference type="PROSITE" id="PS51186">
    <property type="entry name" value="GNAT"/>
    <property type="match status" value="1"/>
</dbReference>
<organism evidence="4 5">
    <name type="scientific">Clostridium weizhouense</name>
    <dbReference type="NCBI Taxonomy" id="2859781"/>
    <lineage>
        <taxon>Bacteria</taxon>
        <taxon>Bacillati</taxon>
        <taxon>Bacillota</taxon>
        <taxon>Clostridia</taxon>
        <taxon>Eubacteriales</taxon>
        <taxon>Clostridiaceae</taxon>
        <taxon>Clostridium</taxon>
    </lineage>
</organism>
<keyword evidence="5" id="KW-1185">Reference proteome</keyword>
<feature type="domain" description="N-acetyltransferase" evidence="3">
    <location>
        <begin position="144"/>
        <end position="282"/>
    </location>
</feature>
<keyword evidence="1" id="KW-0808">Transferase</keyword>
<sequence length="282" mass="33586">MLIIERLSLMNIKHLKKLQKQSKNIYNKDFFKDYNTQSFIIQYLKRKEVKLFKYNNEYIGYIWIDSPIDSTNKILALYINDLYINIVKEEIIKIFKNKLLVFDVIDNELNYDIMKKLGFKELKVTSLMKIKISNQHKSYLGNKSNFKIFTKKEDEKLRCFIQNSVFHENDRIPLVPYDIKLEEQEDYYIDNLCVFIMERNNAVGYGQVILRNDLYTIVNVGILEKYRGNGYGEMLIRYLLYLCYNENISVVAINVDSNNYNAIALYKKVGFSEYGKITTWSK</sequence>
<dbReference type="PANTHER" id="PTHR42919:SF8">
    <property type="entry name" value="N-ALPHA-ACETYLTRANSFERASE 50"/>
    <property type="match status" value="1"/>
</dbReference>
<dbReference type="EMBL" id="JAHXPT010000003">
    <property type="protein sequence ID" value="MBW6409547.1"/>
    <property type="molecule type" value="Genomic_DNA"/>
</dbReference>